<reference evidence="1 2" key="1">
    <citation type="submission" date="2011-12" db="EMBL/GenBank/DDBJ databases">
        <title>Whole genome shotgun sequence of Gordonia effusa NBRC 100432.</title>
        <authorList>
            <person name="Yoshida I."/>
            <person name="Takarada H."/>
            <person name="Hosoyama A."/>
            <person name="Tsuchikane K."/>
            <person name="Katsumata H."/>
            <person name="Yamazaki S."/>
            <person name="Fujita N."/>
        </authorList>
    </citation>
    <scope>NUCLEOTIDE SEQUENCE [LARGE SCALE GENOMIC DNA]</scope>
    <source>
        <strain evidence="1 2">NBRC 100432</strain>
    </source>
</reference>
<keyword evidence="2" id="KW-1185">Reference proteome</keyword>
<evidence type="ECO:0000313" key="2">
    <source>
        <dbReference type="Proteomes" id="UP000035034"/>
    </source>
</evidence>
<name>H0R5A3_9ACTN</name>
<evidence type="ECO:0000313" key="1">
    <source>
        <dbReference type="EMBL" id="GAB20254.1"/>
    </source>
</evidence>
<dbReference type="Proteomes" id="UP000035034">
    <property type="component" value="Unassembled WGS sequence"/>
</dbReference>
<protein>
    <submittedName>
        <fullName evidence="1">Uncharacterized protein</fullName>
    </submittedName>
</protein>
<gene>
    <name evidence="1" type="ORF">GOEFS_108_00140</name>
</gene>
<dbReference type="EMBL" id="BAEH01000108">
    <property type="protein sequence ID" value="GAB20254.1"/>
    <property type="molecule type" value="Genomic_DNA"/>
</dbReference>
<dbReference type="AlphaFoldDB" id="H0R5A3"/>
<proteinExistence type="predicted"/>
<organism evidence="1 2">
    <name type="scientific">Gordonia effusa NBRC 100432</name>
    <dbReference type="NCBI Taxonomy" id="1077974"/>
    <lineage>
        <taxon>Bacteria</taxon>
        <taxon>Bacillati</taxon>
        <taxon>Actinomycetota</taxon>
        <taxon>Actinomycetes</taxon>
        <taxon>Mycobacteriales</taxon>
        <taxon>Gordoniaceae</taxon>
        <taxon>Gordonia</taxon>
    </lineage>
</organism>
<accession>H0R5A3</accession>
<sequence>MYHACMVPHLTKQALNRELEGMRDRRMCLQHALDRAALDIGATTEALSELGQTKAQSAGKAGVSPSHMTELVAKARAAGRKIPEPLYRVPACRGIELQEFVAAHGGPVQIIASFADYDVVHMSRLEPTVFLSGNHLSRPHMMIRCLDEEWVIVDNVQVGYKGTRPTNAFRELAGIGLATDLAKRIVSSRASRVYLDDGLAVVEENSQFTHDWPLLDLGRYDFIADRLVVTIAAEGLGQVVPGPFSGRDGNPAAHPLRAWLTYLDDHTIPWLDHPRRARVYLDRNTAEADGYCTSPGHDHGRRDIYTVIIEQGPVQLWLDIPRSNDPTQRFAPELHAALAAAGFYTTPLDPSNHRSAFAQWLNGLGRTPPIFVDLHDQPLAIPDPRSTIPAT</sequence>
<comment type="caution">
    <text evidence="1">The sequence shown here is derived from an EMBL/GenBank/DDBJ whole genome shotgun (WGS) entry which is preliminary data.</text>
</comment>
<dbReference type="eggNOG" id="ENOG502ZTI5">
    <property type="taxonomic scope" value="Bacteria"/>
</dbReference>